<evidence type="ECO:0000259" key="3">
    <source>
        <dbReference type="PROSITE" id="PS50888"/>
    </source>
</evidence>
<feature type="domain" description="BHLH" evidence="3">
    <location>
        <begin position="355"/>
        <end position="419"/>
    </location>
</feature>
<feature type="compositionally biased region" description="Low complexity" evidence="2">
    <location>
        <begin position="321"/>
        <end position="334"/>
    </location>
</feature>
<dbReference type="PROSITE" id="PS00226">
    <property type="entry name" value="IF_ROD_1"/>
    <property type="match status" value="1"/>
</dbReference>
<dbReference type="InterPro" id="IPR011598">
    <property type="entry name" value="bHLH_dom"/>
</dbReference>
<keyword evidence="5" id="KW-1185">Reference proteome</keyword>
<evidence type="ECO:0000256" key="2">
    <source>
        <dbReference type="SAM" id="MobiDB-lite"/>
    </source>
</evidence>
<dbReference type="OrthoDB" id="3549560at2759"/>
<dbReference type="InterPro" id="IPR018039">
    <property type="entry name" value="IF_conserved"/>
</dbReference>
<sequence length="457" mass="49554">MGIAVCRQPYSRSGPACGTRFTRNAFLFRVSSFWFRRSLHNQVQCCTATSVHPGITNSTTREEPFGVDLFNLSRGGATSGIDFGGRGRSKMASRNWEQNDNEAVEGEAVWRYLDTAPQPSNFSTQWLLSPNATPPIWPQIYKVPFATTSGLSRSPPPTTGQSINPFDGTFGDAAAWTAWGDWDGLGENGNKGDGGLGGGLEAQQIWPGFTTGISPHNSDISSPVSYAPRIDSSERDSASNGHAYSPHTTAKFLSVRSAETGNGGSGMAEAWPSVPSSYLESSDMQGVVGIPEGDSFPRGQKLSTIQELVNHVFSSPAHTEPISSPATSIASPKPFSKTLKNRESRLQSAESGDESRQSSHAQSEKRYRTTLNGRFSSLLQALPDPMVEQTGPFKGRLTAEKPATKANTLDHAMLHIRNLEAEEQELKEESLVLEGQVAAYKRLLDGRGGLWKKWPET</sequence>
<dbReference type="PROSITE" id="PS50888">
    <property type="entry name" value="BHLH"/>
    <property type="match status" value="1"/>
</dbReference>
<feature type="region of interest" description="Disordered" evidence="2">
    <location>
        <begin position="316"/>
        <end position="367"/>
    </location>
</feature>
<evidence type="ECO:0000313" key="4">
    <source>
        <dbReference type="EMBL" id="PMD58490.1"/>
    </source>
</evidence>
<name>A0A2J6T642_9HELO</name>
<dbReference type="AlphaFoldDB" id="A0A2J6T642"/>
<dbReference type="Pfam" id="PF00010">
    <property type="entry name" value="HLH"/>
    <property type="match status" value="1"/>
</dbReference>
<dbReference type="Proteomes" id="UP000235371">
    <property type="component" value="Unassembled WGS sequence"/>
</dbReference>
<dbReference type="EMBL" id="KZ613822">
    <property type="protein sequence ID" value="PMD58490.1"/>
    <property type="molecule type" value="Genomic_DNA"/>
</dbReference>
<dbReference type="InterPro" id="IPR036638">
    <property type="entry name" value="HLH_DNA-bd_sf"/>
</dbReference>
<dbReference type="GeneID" id="36580871"/>
<keyword evidence="1" id="KW-0175">Coiled coil</keyword>
<accession>A0A2J6T642</accession>
<protein>
    <recommendedName>
        <fullName evidence="3">BHLH domain-containing protein</fullName>
    </recommendedName>
</protein>
<dbReference type="InParanoid" id="A0A2J6T642"/>
<dbReference type="SMART" id="SM00353">
    <property type="entry name" value="HLH"/>
    <property type="match status" value="1"/>
</dbReference>
<gene>
    <name evidence="4" type="ORF">K444DRAFT_433429</name>
</gene>
<organism evidence="4 5">
    <name type="scientific">Hyaloscypha bicolor E</name>
    <dbReference type="NCBI Taxonomy" id="1095630"/>
    <lineage>
        <taxon>Eukaryota</taxon>
        <taxon>Fungi</taxon>
        <taxon>Dikarya</taxon>
        <taxon>Ascomycota</taxon>
        <taxon>Pezizomycotina</taxon>
        <taxon>Leotiomycetes</taxon>
        <taxon>Helotiales</taxon>
        <taxon>Hyaloscyphaceae</taxon>
        <taxon>Hyaloscypha</taxon>
        <taxon>Hyaloscypha bicolor</taxon>
    </lineage>
</organism>
<dbReference type="Gene3D" id="4.10.280.10">
    <property type="entry name" value="Helix-loop-helix DNA-binding domain"/>
    <property type="match status" value="1"/>
</dbReference>
<dbReference type="SUPFAM" id="SSF47459">
    <property type="entry name" value="HLH, helix-loop-helix DNA-binding domain"/>
    <property type="match status" value="1"/>
</dbReference>
<proteinExistence type="predicted"/>
<evidence type="ECO:0000313" key="5">
    <source>
        <dbReference type="Proteomes" id="UP000235371"/>
    </source>
</evidence>
<dbReference type="GO" id="GO:0046983">
    <property type="term" value="F:protein dimerization activity"/>
    <property type="evidence" value="ECO:0007669"/>
    <property type="project" value="InterPro"/>
</dbReference>
<feature type="coiled-coil region" evidence="1">
    <location>
        <begin position="409"/>
        <end position="436"/>
    </location>
</feature>
<evidence type="ECO:0000256" key="1">
    <source>
        <dbReference type="SAM" id="Coils"/>
    </source>
</evidence>
<feature type="compositionally biased region" description="Basic and acidic residues" evidence="2">
    <location>
        <begin position="353"/>
        <end position="367"/>
    </location>
</feature>
<reference evidence="4 5" key="1">
    <citation type="submission" date="2016-04" db="EMBL/GenBank/DDBJ databases">
        <title>A degradative enzymes factory behind the ericoid mycorrhizal symbiosis.</title>
        <authorList>
            <consortium name="DOE Joint Genome Institute"/>
            <person name="Martino E."/>
            <person name="Morin E."/>
            <person name="Grelet G."/>
            <person name="Kuo A."/>
            <person name="Kohler A."/>
            <person name="Daghino S."/>
            <person name="Barry K."/>
            <person name="Choi C."/>
            <person name="Cichocki N."/>
            <person name="Clum A."/>
            <person name="Copeland A."/>
            <person name="Hainaut M."/>
            <person name="Haridas S."/>
            <person name="Labutti K."/>
            <person name="Lindquist E."/>
            <person name="Lipzen A."/>
            <person name="Khouja H.-R."/>
            <person name="Murat C."/>
            <person name="Ohm R."/>
            <person name="Olson A."/>
            <person name="Spatafora J."/>
            <person name="Veneault-Fourrey C."/>
            <person name="Henrissat B."/>
            <person name="Grigoriev I."/>
            <person name="Martin F."/>
            <person name="Perotto S."/>
        </authorList>
    </citation>
    <scope>NUCLEOTIDE SEQUENCE [LARGE SCALE GENOMIC DNA]</scope>
    <source>
        <strain evidence="4 5">E</strain>
    </source>
</reference>
<dbReference type="RefSeq" id="XP_024735394.1">
    <property type="nucleotide sequence ID" value="XM_024872791.1"/>
</dbReference>